<proteinExistence type="inferred from homology"/>
<dbReference type="AlphaFoldDB" id="A0A1T5BC33"/>
<organism evidence="2 3">
    <name type="scientific">Acetoanaerobium noterae</name>
    <dbReference type="NCBI Taxonomy" id="745369"/>
    <lineage>
        <taxon>Bacteria</taxon>
        <taxon>Bacillati</taxon>
        <taxon>Bacillota</taxon>
        <taxon>Clostridia</taxon>
        <taxon>Peptostreptococcales</taxon>
        <taxon>Filifactoraceae</taxon>
        <taxon>Acetoanaerobium</taxon>
    </lineage>
</organism>
<dbReference type="EMBL" id="FUYN01000003">
    <property type="protein sequence ID" value="SKB44842.1"/>
    <property type="molecule type" value="Genomic_DNA"/>
</dbReference>
<evidence type="ECO:0000313" key="2">
    <source>
        <dbReference type="EMBL" id="SKB44842.1"/>
    </source>
</evidence>
<gene>
    <name evidence="2" type="ORF">SAMN02745120_1521</name>
</gene>
<dbReference type="Proteomes" id="UP000243406">
    <property type="component" value="Unassembled WGS sequence"/>
</dbReference>
<dbReference type="OrthoDB" id="9802488at2"/>
<dbReference type="RefSeq" id="WP_079589398.1">
    <property type="nucleotide sequence ID" value="NZ_CP154629.1"/>
</dbReference>
<dbReference type="Pfam" id="PF04519">
    <property type="entry name" value="Bactofilin"/>
    <property type="match status" value="1"/>
</dbReference>
<reference evidence="3" key="1">
    <citation type="submission" date="2017-02" db="EMBL/GenBank/DDBJ databases">
        <authorList>
            <person name="Varghese N."/>
            <person name="Submissions S."/>
        </authorList>
    </citation>
    <scope>NUCLEOTIDE SEQUENCE [LARGE SCALE GENOMIC DNA]</scope>
    <source>
        <strain evidence="3">ATCC 35199</strain>
    </source>
</reference>
<evidence type="ECO:0000256" key="1">
    <source>
        <dbReference type="ARBA" id="ARBA00044755"/>
    </source>
</evidence>
<dbReference type="InterPro" id="IPR007607">
    <property type="entry name" value="BacA/B"/>
</dbReference>
<comment type="similarity">
    <text evidence="1">Belongs to the bactofilin family.</text>
</comment>
<evidence type="ECO:0000313" key="3">
    <source>
        <dbReference type="Proteomes" id="UP000243406"/>
    </source>
</evidence>
<dbReference type="PANTHER" id="PTHR35024">
    <property type="entry name" value="HYPOTHETICAL CYTOSOLIC PROTEIN"/>
    <property type="match status" value="1"/>
</dbReference>
<accession>A0A1T5BC33</accession>
<keyword evidence="3" id="KW-1185">Reference proteome</keyword>
<name>A0A1T5BC33_9FIRM</name>
<protein>
    <submittedName>
        <fullName evidence="2">Protein CcmA, bactofilin family</fullName>
    </submittedName>
</protein>
<dbReference type="PANTHER" id="PTHR35024:SF4">
    <property type="entry name" value="POLYMER-FORMING CYTOSKELETAL PROTEIN"/>
    <property type="match status" value="1"/>
</dbReference>
<sequence>MFNKKETKIDTDFDKFDTLIGLNTSFVGDLNAKGSIRLDGQLKGKVNVEGHLFIGENALVEADIVTSSLIVSGKVTGNIEAQSFVRITSNGKVKGDITVKTLVIDEDAFFEGNCKMLNSTEASE</sequence>